<evidence type="ECO:0000313" key="1">
    <source>
        <dbReference type="Proteomes" id="UP000046392"/>
    </source>
</evidence>
<accession>A0A0N5CFP8</accession>
<proteinExistence type="predicted"/>
<name>A0A0N5CFP8_STREA</name>
<reference evidence="2" key="1">
    <citation type="submission" date="2017-02" db="UniProtKB">
        <authorList>
            <consortium name="WormBaseParasite"/>
        </authorList>
    </citation>
    <scope>IDENTIFICATION</scope>
</reference>
<dbReference type="Proteomes" id="UP000046392">
    <property type="component" value="Unplaced"/>
</dbReference>
<dbReference type="WBParaSite" id="SPAL_0001668200.1">
    <property type="protein sequence ID" value="SPAL_0001668200.1"/>
    <property type="gene ID" value="SPAL_0001668200"/>
</dbReference>
<keyword evidence="1" id="KW-1185">Reference proteome</keyword>
<organism evidence="1 2">
    <name type="scientific">Strongyloides papillosus</name>
    <name type="common">Intestinal threadworm</name>
    <dbReference type="NCBI Taxonomy" id="174720"/>
    <lineage>
        <taxon>Eukaryota</taxon>
        <taxon>Metazoa</taxon>
        <taxon>Ecdysozoa</taxon>
        <taxon>Nematoda</taxon>
        <taxon>Chromadorea</taxon>
        <taxon>Rhabditida</taxon>
        <taxon>Tylenchina</taxon>
        <taxon>Panagrolaimomorpha</taxon>
        <taxon>Strongyloidoidea</taxon>
        <taxon>Strongyloididae</taxon>
        <taxon>Strongyloides</taxon>
    </lineage>
</organism>
<protein>
    <submittedName>
        <fullName evidence="2">Kinesin motor domain-containing protein</fullName>
    </submittedName>
</protein>
<dbReference type="AlphaFoldDB" id="A0A0N5CFP8"/>
<evidence type="ECO:0000313" key="2">
    <source>
        <dbReference type="WBParaSite" id="SPAL_0001668200.1"/>
    </source>
</evidence>
<sequence length="74" mass="8194">MVVTAVVIKQPIGQELSCSVCVVPVQEASNVCFNRAFIYRNGPASHTQMKILHRNDAIMSKLREVELPDNIAVI</sequence>